<protein>
    <submittedName>
        <fullName evidence="1">Uncharacterized protein</fullName>
    </submittedName>
</protein>
<dbReference type="EMBL" id="CM040457">
    <property type="protein sequence ID" value="MCI4377665.1"/>
    <property type="molecule type" value="Genomic_DNA"/>
</dbReference>
<comment type="caution">
    <text evidence="1">The sequence shown here is derived from an EMBL/GenBank/DDBJ whole genome shotgun (WGS) entry which is preliminary data.</text>
</comment>
<keyword evidence="2" id="KW-1185">Reference proteome</keyword>
<evidence type="ECO:0000313" key="2">
    <source>
        <dbReference type="Proteomes" id="UP000829447"/>
    </source>
</evidence>
<sequence>MFPDLVRFRWQAEDQRGRKVELRGDEQLEQRDDDQEVRITSMLIVDQHKAKNSKFTCSVQHDSSFNDKKLNIPRVKHKTRKKTCPMPKVDEEEEENFMTFGVLELSRSLYLFSVTYVILLGKNMLYFCTVSVFLSKRNAPNNMTSHATTNTLTVKSF</sequence>
<reference evidence="1 2" key="1">
    <citation type="journal article" date="2022" name="bioRxiv">
        <title>An ancient truncated duplication of the anti-Mullerian hormone receptor type 2 gene is a potential conserved master sex determinant in the Pangasiidae catfish family.</title>
        <authorList>
            <person name="Wen M."/>
            <person name="Pan Q."/>
            <person name="Jouanno E."/>
            <person name="Montfort J."/>
            <person name="Zahm M."/>
            <person name="Cabau C."/>
            <person name="Klopp C."/>
            <person name="Iampietro C."/>
            <person name="Roques C."/>
            <person name="Bouchez O."/>
            <person name="Castinel A."/>
            <person name="Donnadieu C."/>
            <person name="Parrinello H."/>
            <person name="Poncet C."/>
            <person name="Belmonte E."/>
            <person name="Gautier V."/>
            <person name="Avarre J.-C."/>
            <person name="Dugue R."/>
            <person name="Gustiano R."/>
            <person name="Ha T.T.T."/>
            <person name="Campet M."/>
            <person name="Sriphairoj K."/>
            <person name="Ribolli J."/>
            <person name="de Almeida F.L."/>
            <person name="Desvignes T."/>
            <person name="Postlethwait J.H."/>
            <person name="Bucao C.F."/>
            <person name="Robinson-Rechavi M."/>
            <person name="Bobe J."/>
            <person name="Herpin A."/>
            <person name="Guiguen Y."/>
        </authorList>
    </citation>
    <scope>NUCLEOTIDE SEQUENCE [LARGE SCALE GENOMIC DNA]</scope>
    <source>
        <strain evidence="1">YG-Dec2019</strain>
    </source>
</reference>
<organism evidence="1 2">
    <name type="scientific">Pangasianodon gigas</name>
    <name type="common">Mekong giant catfish</name>
    <name type="synonym">Pangasius gigas</name>
    <dbReference type="NCBI Taxonomy" id="30993"/>
    <lineage>
        <taxon>Eukaryota</taxon>
        <taxon>Metazoa</taxon>
        <taxon>Chordata</taxon>
        <taxon>Craniata</taxon>
        <taxon>Vertebrata</taxon>
        <taxon>Euteleostomi</taxon>
        <taxon>Actinopterygii</taxon>
        <taxon>Neopterygii</taxon>
        <taxon>Teleostei</taxon>
        <taxon>Ostariophysi</taxon>
        <taxon>Siluriformes</taxon>
        <taxon>Pangasiidae</taxon>
        <taxon>Pangasianodon</taxon>
    </lineage>
</organism>
<dbReference type="Proteomes" id="UP000829447">
    <property type="component" value="Linkage Group LG4"/>
</dbReference>
<proteinExistence type="predicted"/>
<name>A0ACC5WG97_PANGG</name>
<accession>A0ACC5WG97</accession>
<gene>
    <name evidence="1" type="ORF">PGIGA_G00206130</name>
</gene>
<evidence type="ECO:0000313" key="1">
    <source>
        <dbReference type="EMBL" id="MCI4377665.1"/>
    </source>
</evidence>